<evidence type="ECO:0000256" key="1">
    <source>
        <dbReference type="SAM" id="Phobius"/>
    </source>
</evidence>
<comment type="caution">
    <text evidence="2">The sequence shown here is derived from an EMBL/GenBank/DDBJ whole genome shotgun (WGS) entry which is preliminary data.</text>
</comment>
<feature type="transmembrane region" description="Helical" evidence="1">
    <location>
        <begin position="70"/>
        <end position="91"/>
    </location>
</feature>
<feature type="transmembrane region" description="Helical" evidence="1">
    <location>
        <begin position="103"/>
        <end position="120"/>
    </location>
</feature>
<dbReference type="EMBL" id="LAZR01009937">
    <property type="protein sequence ID" value="KKM69748.1"/>
    <property type="molecule type" value="Genomic_DNA"/>
</dbReference>
<evidence type="ECO:0000313" key="2">
    <source>
        <dbReference type="EMBL" id="KKM69748.1"/>
    </source>
</evidence>
<keyword evidence="1" id="KW-1133">Transmembrane helix</keyword>
<dbReference type="AlphaFoldDB" id="A0A0F9JJH6"/>
<organism evidence="2">
    <name type="scientific">marine sediment metagenome</name>
    <dbReference type="NCBI Taxonomy" id="412755"/>
    <lineage>
        <taxon>unclassified sequences</taxon>
        <taxon>metagenomes</taxon>
        <taxon>ecological metagenomes</taxon>
    </lineage>
</organism>
<name>A0A0F9JJH6_9ZZZZ</name>
<proteinExistence type="predicted"/>
<feature type="transmembrane region" description="Helical" evidence="1">
    <location>
        <begin position="39"/>
        <end position="58"/>
    </location>
</feature>
<reference evidence="2" key="1">
    <citation type="journal article" date="2015" name="Nature">
        <title>Complex archaea that bridge the gap between prokaryotes and eukaryotes.</title>
        <authorList>
            <person name="Spang A."/>
            <person name="Saw J.H."/>
            <person name="Jorgensen S.L."/>
            <person name="Zaremba-Niedzwiedzka K."/>
            <person name="Martijn J."/>
            <person name="Lind A.E."/>
            <person name="van Eijk R."/>
            <person name="Schleper C."/>
            <person name="Guy L."/>
            <person name="Ettema T.J."/>
        </authorList>
    </citation>
    <scope>NUCLEOTIDE SEQUENCE</scope>
</reference>
<gene>
    <name evidence="2" type="ORF">LCGC14_1447640</name>
</gene>
<accession>A0A0F9JJH6</accession>
<protein>
    <submittedName>
        <fullName evidence="2">Uncharacterized protein</fullName>
    </submittedName>
</protein>
<keyword evidence="1" id="KW-0812">Transmembrane</keyword>
<feature type="transmembrane region" description="Helical" evidence="1">
    <location>
        <begin position="225"/>
        <end position="250"/>
    </location>
</feature>
<feature type="transmembrane region" description="Helical" evidence="1">
    <location>
        <begin position="189"/>
        <end position="213"/>
    </location>
</feature>
<keyword evidence="1" id="KW-0472">Membrane</keyword>
<feature type="transmembrane region" description="Helical" evidence="1">
    <location>
        <begin position="140"/>
        <end position="162"/>
    </location>
</feature>
<sequence>MHIINDKIFFINQKLTINYGGRSLESEEITISPIEKAKFSLRFIIPFIAIFFGFIYWLEGFKYFVNPNDIWRFDSSFILIIFWFFTLCYLFIGFIRINFQSKILVLLIAFSVSFNFYVMLMYNSFSEGCLATILTSKDMFIIRLASYMSILGVIPIIIAIIAPHFQSELNYLANLTRIKDRESRTRSKFLEIWTSFPVFMGIHNIFFLVFVINDINRCLEMPLNYVIILVLPWLFLMVFHTIYSSVVGLMK</sequence>